<dbReference type="GO" id="GO:0000049">
    <property type="term" value="F:tRNA binding"/>
    <property type="evidence" value="ECO:0007669"/>
    <property type="project" value="UniProtKB-UniRule"/>
</dbReference>
<sequence length="106" mass="12520">MLKKKERLTKKEFDRFFSSGRRFHSPLFTLIYNKEEAFHGAVVVGKKVFKRAVDRNRLRRRLYNILYRLSREVGLNGVYIILTKPTAGKASFDELKAELQKLIPNF</sequence>
<comment type="catalytic activity">
    <reaction evidence="6">
        <text>Endonucleolytic cleavage of RNA, removing 5'-extranucleotides from tRNA precursor.</text>
        <dbReference type="EC" id="3.1.26.5"/>
    </reaction>
</comment>
<dbReference type="InterPro" id="IPR020568">
    <property type="entry name" value="Ribosomal_Su5_D2-typ_SF"/>
</dbReference>
<dbReference type="GO" id="GO:0030677">
    <property type="term" value="C:ribonuclease P complex"/>
    <property type="evidence" value="ECO:0007669"/>
    <property type="project" value="TreeGrafter"/>
</dbReference>
<organism evidence="8 9">
    <name type="scientific">Candidatus Kaiserbacteria bacterium RIFOXYB1_FULL_46_14</name>
    <dbReference type="NCBI Taxonomy" id="1798531"/>
    <lineage>
        <taxon>Bacteria</taxon>
        <taxon>Candidatus Kaiseribacteriota</taxon>
    </lineage>
</organism>
<dbReference type="PANTHER" id="PTHR33992">
    <property type="entry name" value="RIBONUCLEASE P PROTEIN COMPONENT"/>
    <property type="match status" value="1"/>
</dbReference>
<evidence type="ECO:0000256" key="6">
    <source>
        <dbReference type="HAMAP-Rule" id="MF_00227"/>
    </source>
</evidence>
<dbReference type="InterPro" id="IPR014721">
    <property type="entry name" value="Ribsml_uS5_D2-typ_fold_subgr"/>
</dbReference>
<keyword evidence="4 6" id="KW-0378">Hydrolase</keyword>
<protein>
    <recommendedName>
        <fullName evidence="6 7">Ribonuclease P protein component</fullName>
        <shortName evidence="6">RNase P protein</shortName>
        <shortName evidence="6">RNaseP protein</shortName>
        <ecNumber evidence="6 7">3.1.26.5</ecNumber>
    </recommendedName>
    <alternativeName>
        <fullName evidence="6">Protein C5</fullName>
    </alternativeName>
</protein>
<gene>
    <name evidence="6" type="primary">rnpA</name>
    <name evidence="8" type="ORF">A2392_02260</name>
</gene>
<keyword evidence="1 6" id="KW-0819">tRNA processing</keyword>
<comment type="subunit">
    <text evidence="6">Consists of a catalytic RNA component (M1 or rnpB) and a protein subunit.</text>
</comment>
<dbReference type="PANTHER" id="PTHR33992:SF1">
    <property type="entry name" value="RIBONUCLEASE P PROTEIN COMPONENT"/>
    <property type="match status" value="1"/>
</dbReference>
<dbReference type="EMBL" id="MFMS01000006">
    <property type="protein sequence ID" value="OGG85576.1"/>
    <property type="molecule type" value="Genomic_DNA"/>
</dbReference>
<dbReference type="Proteomes" id="UP000177395">
    <property type="component" value="Unassembled WGS sequence"/>
</dbReference>
<dbReference type="AlphaFoldDB" id="A0A1F6FI94"/>
<evidence type="ECO:0000313" key="8">
    <source>
        <dbReference type="EMBL" id="OGG85576.1"/>
    </source>
</evidence>
<dbReference type="SUPFAM" id="SSF54211">
    <property type="entry name" value="Ribosomal protein S5 domain 2-like"/>
    <property type="match status" value="1"/>
</dbReference>
<comment type="caution">
    <text evidence="8">The sequence shown here is derived from an EMBL/GenBank/DDBJ whole genome shotgun (WGS) entry which is preliminary data.</text>
</comment>
<keyword evidence="2 6" id="KW-0540">Nuclease</keyword>
<name>A0A1F6FI94_9BACT</name>
<dbReference type="NCBIfam" id="TIGR00188">
    <property type="entry name" value="rnpA"/>
    <property type="match status" value="1"/>
</dbReference>
<proteinExistence type="inferred from homology"/>
<evidence type="ECO:0000256" key="2">
    <source>
        <dbReference type="ARBA" id="ARBA00022722"/>
    </source>
</evidence>
<comment type="similarity">
    <text evidence="6">Belongs to the RnpA family.</text>
</comment>
<dbReference type="HAMAP" id="MF_00227">
    <property type="entry name" value="RNase_P"/>
    <property type="match status" value="1"/>
</dbReference>
<comment type="function">
    <text evidence="6">RNaseP catalyzes the removal of the 5'-leader sequence from pre-tRNA to produce the mature 5'-terminus. It can also cleave other RNA substrates such as 4.5S RNA. The protein component plays an auxiliary but essential role in vivo by binding to the 5'-leader sequence and broadening the substrate specificity of the ribozyme.</text>
</comment>
<evidence type="ECO:0000313" key="9">
    <source>
        <dbReference type="Proteomes" id="UP000177395"/>
    </source>
</evidence>
<dbReference type="STRING" id="1798531.A2392_02260"/>
<dbReference type="Gene3D" id="3.30.230.10">
    <property type="match status" value="1"/>
</dbReference>
<dbReference type="GO" id="GO:0001682">
    <property type="term" value="P:tRNA 5'-leader removal"/>
    <property type="evidence" value="ECO:0007669"/>
    <property type="project" value="UniProtKB-UniRule"/>
</dbReference>
<keyword evidence="5 6" id="KW-0694">RNA-binding</keyword>
<dbReference type="Pfam" id="PF00825">
    <property type="entry name" value="Ribonuclease_P"/>
    <property type="match status" value="1"/>
</dbReference>
<reference evidence="8 9" key="1">
    <citation type="journal article" date="2016" name="Nat. Commun.">
        <title>Thousands of microbial genomes shed light on interconnected biogeochemical processes in an aquifer system.</title>
        <authorList>
            <person name="Anantharaman K."/>
            <person name="Brown C.T."/>
            <person name="Hug L.A."/>
            <person name="Sharon I."/>
            <person name="Castelle C.J."/>
            <person name="Probst A.J."/>
            <person name="Thomas B.C."/>
            <person name="Singh A."/>
            <person name="Wilkins M.J."/>
            <person name="Karaoz U."/>
            <person name="Brodie E.L."/>
            <person name="Williams K.H."/>
            <person name="Hubbard S.S."/>
            <person name="Banfield J.F."/>
        </authorList>
    </citation>
    <scope>NUCLEOTIDE SEQUENCE [LARGE SCALE GENOMIC DNA]</scope>
</reference>
<evidence type="ECO:0000256" key="1">
    <source>
        <dbReference type="ARBA" id="ARBA00022694"/>
    </source>
</evidence>
<evidence type="ECO:0000256" key="7">
    <source>
        <dbReference type="NCBIfam" id="TIGR00188"/>
    </source>
</evidence>
<evidence type="ECO:0000256" key="3">
    <source>
        <dbReference type="ARBA" id="ARBA00022759"/>
    </source>
</evidence>
<dbReference type="InterPro" id="IPR000100">
    <property type="entry name" value="RNase_P"/>
</dbReference>
<dbReference type="EC" id="3.1.26.5" evidence="6 7"/>
<keyword evidence="3 6" id="KW-0255">Endonuclease</keyword>
<evidence type="ECO:0000256" key="4">
    <source>
        <dbReference type="ARBA" id="ARBA00022801"/>
    </source>
</evidence>
<accession>A0A1F6FI94</accession>
<dbReference type="GO" id="GO:0042781">
    <property type="term" value="F:3'-tRNA processing endoribonuclease activity"/>
    <property type="evidence" value="ECO:0007669"/>
    <property type="project" value="TreeGrafter"/>
</dbReference>
<dbReference type="GO" id="GO:0004526">
    <property type="term" value="F:ribonuclease P activity"/>
    <property type="evidence" value="ECO:0007669"/>
    <property type="project" value="UniProtKB-UniRule"/>
</dbReference>
<evidence type="ECO:0000256" key="5">
    <source>
        <dbReference type="ARBA" id="ARBA00022884"/>
    </source>
</evidence>